<proteinExistence type="predicted"/>
<organism evidence="2 3">
    <name type="scientific">Comamonas koreensis</name>
    <dbReference type="NCBI Taxonomy" id="160825"/>
    <lineage>
        <taxon>Bacteria</taxon>
        <taxon>Pseudomonadati</taxon>
        <taxon>Pseudomonadota</taxon>
        <taxon>Betaproteobacteria</taxon>
        <taxon>Burkholderiales</taxon>
        <taxon>Comamonadaceae</taxon>
        <taxon>Comamonas</taxon>
    </lineage>
</organism>
<dbReference type="Proteomes" id="UP001199260">
    <property type="component" value="Unassembled WGS sequence"/>
</dbReference>
<keyword evidence="3" id="KW-1185">Reference proteome</keyword>
<accession>A0AAW4XRB7</accession>
<reference evidence="2 3" key="1">
    <citation type="submission" date="2021-11" db="EMBL/GenBank/DDBJ databases">
        <title>Genome sequence.</title>
        <authorList>
            <person name="Sun Q."/>
        </authorList>
    </citation>
    <scope>NUCLEOTIDE SEQUENCE [LARGE SCALE GENOMIC DNA]</scope>
    <source>
        <strain evidence="2 3">KCTC 12005</strain>
    </source>
</reference>
<comment type="caution">
    <text evidence="2">The sequence shown here is derived from an EMBL/GenBank/DDBJ whole genome shotgun (WGS) entry which is preliminary data.</text>
</comment>
<dbReference type="RefSeq" id="WP_230772194.1">
    <property type="nucleotide sequence ID" value="NZ_JAJNCT010000005.1"/>
</dbReference>
<gene>
    <name evidence="2" type="ORF">LPW39_05975</name>
</gene>
<evidence type="ECO:0000256" key="1">
    <source>
        <dbReference type="SAM" id="MobiDB-lite"/>
    </source>
</evidence>
<protein>
    <submittedName>
        <fullName evidence="2">Uncharacterized protein</fullName>
    </submittedName>
</protein>
<evidence type="ECO:0000313" key="3">
    <source>
        <dbReference type="Proteomes" id="UP001199260"/>
    </source>
</evidence>
<dbReference type="EMBL" id="JAJNCT010000005">
    <property type="protein sequence ID" value="MCD2164682.1"/>
    <property type="molecule type" value="Genomic_DNA"/>
</dbReference>
<sequence>MGLLLGSRQLSHPIESAVCPWCHYEVPLIALFNDAEARAAFRALAELSMPLGARITRYVSLFGTARQRVTTRGELLLIAQLLPDLQRRVITHKGRDWNAPLKVWDEAFEEVFSARDSGALELPLTSHGYLYAVIQRLADRHEAQAEAKAEHSKRVSPVRGAVQVRGGAMAIGDALSTALGSKDATLAALDERDKQAAPMPESVREKFASIKKGAVA</sequence>
<dbReference type="AlphaFoldDB" id="A0AAW4XRB7"/>
<feature type="region of interest" description="Disordered" evidence="1">
    <location>
        <begin position="192"/>
        <end position="216"/>
    </location>
</feature>
<evidence type="ECO:0000313" key="2">
    <source>
        <dbReference type="EMBL" id="MCD2164682.1"/>
    </source>
</evidence>
<name>A0AAW4XRB7_9BURK</name>